<dbReference type="EMBL" id="PDLM01000008">
    <property type="protein sequence ID" value="RDW71327.1"/>
    <property type="molecule type" value="Genomic_DNA"/>
</dbReference>
<dbReference type="Gene3D" id="3.30.160.60">
    <property type="entry name" value="Classic Zinc Finger"/>
    <property type="match status" value="1"/>
</dbReference>
<reference evidence="4 5" key="1">
    <citation type="journal article" date="2018" name="IMA Fungus">
        <title>IMA Genome-F 9: Draft genome sequence of Annulohypoxylon stygium, Aspergillus mulundensis, Berkeleyomyces basicola (syn. Thielaviopsis basicola), Ceratocystis smalleyi, two Cercospora beticola strains, Coleophoma cylindrospora, Fusarium fracticaudum, Phialophora cf. hyalina, and Morchella septimelata.</title>
        <authorList>
            <person name="Wingfield B.D."/>
            <person name="Bills G.F."/>
            <person name="Dong Y."/>
            <person name="Huang W."/>
            <person name="Nel W.J."/>
            <person name="Swalarsk-Parry B.S."/>
            <person name="Vaghefi N."/>
            <person name="Wilken P.M."/>
            <person name="An Z."/>
            <person name="de Beer Z.W."/>
            <person name="De Vos L."/>
            <person name="Chen L."/>
            <person name="Duong T.A."/>
            <person name="Gao Y."/>
            <person name="Hammerbacher A."/>
            <person name="Kikkert J.R."/>
            <person name="Li Y."/>
            <person name="Li H."/>
            <person name="Li K."/>
            <person name="Li Q."/>
            <person name="Liu X."/>
            <person name="Ma X."/>
            <person name="Naidoo K."/>
            <person name="Pethybridge S.J."/>
            <person name="Sun J."/>
            <person name="Steenkamp E.T."/>
            <person name="van der Nest M.A."/>
            <person name="van Wyk S."/>
            <person name="Wingfield M.J."/>
            <person name="Xiong C."/>
            <person name="Yue Q."/>
            <person name="Zhang X."/>
        </authorList>
    </citation>
    <scope>NUCLEOTIDE SEQUENCE [LARGE SCALE GENOMIC DNA]</scope>
    <source>
        <strain evidence="4 5">BP6252</strain>
    </source>
</reference>
<feature type="compositionally biased region" description="Gly residues" evidence="2">
    <location>
        <begin position="165"/>
        <end position="176"/>
    </location>
</feature>
<gene>
    <name evidence="4" type="ORF">BP6252_07890</name>
</gene>
<feature type="compositionally biased region" description="Polar residues" evidence="2">
    <location>
        <begin position="357"/>
        <end position="375"/>
    </location>
</feature>
<evidence type="ECO:0000259" key="3">
    <source>
        <dbReference type="PROSITE" id="PS50157"/>
    </source>
</evidence>
<dbReference type="AlphaFoldDB" id="A0A3D8RBA4"/>
<evidence type="ECO:0000313" key="4">
    <source>
        <dbReference type="EMBL" id="RDW71327.1"/>
    </source>
</evidence>
<feature type="region of interest" description="Disordered" evidence="2">
    <location>
        <begin position="147"/>
        <end position="263"/>
    </location>
</feature>
<sequence>MTTVENLSHASLPSPTVHVPKVEDNNSVYDSDDGQLRDSPLLKPMRPNLEPSPSPPPAVSQVSPDSSPGRKASNRSKVRPSQSDAVLVAFMDGGKHPEIAIGAGMEPLPSDDDSPEGSVKATEVFFRRSPDLTALAAGALAHVDRHAQDQSAAPAPALAPAAAAAGGGGGGEGGGNKTSTIPSGESRLGASPHLDGNAMDGMVKPRIPPMSTGSSYAPSMRRAPTSSDTPSKVETSPSNLAGELPPIQALSPQSGPHGIGAVPITLPGLRDQLGDLNQLGEAISSTEPSFSQSPQVRPPPRFSTSLTGQATSPTPLSPTDFRRDLPSPSHNVSSYYAPSNYRKPSQSDGGPGYASNADYSSSNTETPSTDQSASTPALAIDRMSIDGITNPQIGGFQCTYLGCTAQPFQTQYLLNSHANVHSSNRPHYCQVKGCPRGEGGKGFKRKNEMIRHGLVHDSPGYVCPFCPDREHKYPRPDNLQRHVRVHHVDKDKDDPQLREVLAQRPEGPNRGRRRRGGTN</sequence>
<dbReference type="GO" id="GO:0006357">
    <property type="term" value="P:regulation of transcription by RNA polymerase II"/>
    <property type="evidence" value="ECO:0007669"/>
    <property type="project" value="TreeGrafter"/>
</dbReference>
<feature type="compositionally biased region" description="Polar residues" evidence="2">
    <location>
        <begin position="224"/>
        <end position="239"/>
    </location>
</feature>
<feature type="compositionally biased region" description="Low complexity" evidence="2">
    <location>
        <begin position="152"/>
        <end position="164"/>
    </location>
</feature>
<dbReference type="PANTHER" id="PTHR46179:SF19">
    <property type="entry name" value="C2H2 FINGER DOMAIN TRANSCRIPTION FACTOR (EUROFUNG)-RELATED"/>
    <property type="match status" value="1"/>
</dbReference>
<keyword evidence="1" id="KW-0862">Zinc</keyword>
<dbReference type="InterPro" id="IPR051061">
    <property type="entry name" value="Zinc_finger_trans_reg"/>
</dbReference>
<proteinExistence type="predicted"/>
<dbReference type="Proteomes" id="UP000256645">
    <property type="component" value="Unassembled WGS sequence"/>
</dbReference>
<feature type="compositionally biased region" description="Polar residues" evidence="2">
    <location>
        <begin position="1"/>
        <end position="14"/>
    </location>
</feature>
<keyword evidence="1" id="KW-0479">Metal-binding</keyword>
<evidence type="ECO:0000256" key="1">
    <source>
        <dbReference type="PROSITE-ProRule" id="PRU00042"/>
    </source>
</evidence>
<dbReference type="GO" id="GO:0008270">
    <property type="term" value="F:zinc ion binding"/>
    <property type="evidence" value="ECO:0007669"/>
    <property type="project" value="UniProtKB-KW"/>
</dbReference>
<feature type="region of interest" description="Disordered" evidence="2">
    <location>
        <begin position="100"/>
        <end position="119"/>
    </location>
</feature>
<feature type="compositionally biased region" description="Polar residues" evidence="2">
    <location>
        <begin position="302"/>
        <end position="314"/>
    </location>
</feature>
<feature type="compositionally biased region" description="Polar residues" evidence="2">
    <location>
        <begin position="328"/>
        <end position="348"/>
    </location>
</feature>
<keyword evidence="1" id="KW-0863">Zinc-finger</keyword>
<feature type="compositionally biased region" description="Basic and acidic residues" evidence="2">
    <location>
        <begin position="487"/>
        <end position="497"/>
    </location>
</feature>
<feature type="compositionally biased region" description="Polar residues" evidence="2">
    <location>
        <begin position="284"/>
        <end position="295"/>
    </location>
</feature>
<evidence type="ECO:0000313" key="5">
    <source>
        <dbReference type="Proteomes" id="UP000256645"/>
    </source>
</evidence>
<dbReference type="PROSITE" id="PS50157">
    <property type="entry name" value="ZINC_FINGER_C2H2_2"/>
    <property type="match status" value="1"/>
</dbReference>
<organism evidence="4 5">
    <name type="scientific">Coleophoma cylindrospora</name>
    <dbReference type="NCBI Taxonomy" id="1849047"/>
    <lineage>
        <taxon>Eukaryota</taxon>
        <taxon>Fungi</taxon>
        <taxon>Dikarya</taxon>
        <taxon>Ascomycota</taxon>
        <taxon>Pezizomycotina</taxon>
        <taxon>Leotiomycetes</taxon>
        <taxon>Helotiales</taxon>
        <taxon>Dermateaceae</taxon>
        <taxon>Coleophoma</taxon>
    </lineage>
</organism>
<feature type="region of interest" description="Disordered" evidence="2">
    <location>
        <begin position="487"/>
        <end position="519"/>
    </location>
</feature>
<feature type="region of interest" description="Disordered" evidence="2">
    <location>
        <begin position="284"/>
        <end position="375"/>
    </location>
</feature>
<comment type="caution">
    <text evidence="4">The sequence shown here is derived from an EMBL/GenBank/DDBJ whole genome shotgun (WGS) entry which is preliminary data.</text>
</comment>
<dbReference type="PANTHER" id="PTHR46179">
    <property type="entry name" value="ZINC FINGER PROTEIN"/>
    <property type="match status" value="1"/>
</dbReference>
<dbReference type="GO" id="GO:0005634">
    <property type="term" value="C:nucleus"/>
    <property type="evidence" value="ECO:0007669"/>
    <property type="project" value="TreeGrafter"/>
</dbReference>
<evidence type="ECO:0000256" key="2">
    <source>
        <dbReference type="SAM" id="MobiDB-lite"/>
    </source>
</evidence>
<accession>A0A3D8RBA4</accession>
<dbReference type="SMART" id="SM00355">
    <property type="entry name" value="ZnF_C2H2"/>
    <property type="match status" value="3"/>
</dbReference>
<keyword evidence="5" id="KW-1185">Reference proteome</keyword>
<dbReference type="InterPro" id="IPR036236">
    <property type="entry name" value="Znf_C2H2_sf"/>
</dbReference>
<dbReference type="InterPro" id="IPR013087">
    <property type="entry name" value="Znf_C2H2_type"/>
</dbReference>
<feature type="domain" description="C2H2-type" evidence="3">
    <location>
        <begin position="396"/>
        <end position="426"/>
    </location>
</feature>
<dbReference type="SUPFAM" id="SSF57667">
    <property type="entry name" value="beta-beta-alpha zinc fingers"/>
    <property type="match status" value="1"/>
</dbReference>
<protein>
    <recommendedName>
        <fullName evidence="3">C2H2-type domain-containing protein</fullName>
    </recommendedName>
</protein>
<feature type="region of interest" description="Disordered" evidence="2">
    <location>
        <begin position="1"/>
        <end position="87"/>
    </location>
</feature>
<name>A0A3D8RBA4_9HELO</name>
<dbReference type="OrthoDB" id="6077919at2759"/>
<dbReference type="STRING" id="1849047.A0A3D8RBA4"/>
<feature type="compositionally biased region" description="Basic residues" evidence="2">
    <location>
        <begin position="510"/>
        <end position="519"/>
    </location>
</feature>